<reference evidence="1" key="1">
    <citation type="submission" date="2023-11" db="EMBL/GenBank/DDBJ databases">
        <title>Genome assemblies of two species of porcelain crab, Petrolisthes cinctipes and Petrolisthes manimaculis (Anomura: Porcellanidae).</title>
        <authorList>
            <person name="Angst P."/>
        </authorList>
    </citation>
    <scope>NUCLEOTIDE SEQUENCE</scope>
    <source>
        <strain evidence="1">PB745_02</strain>
        <tissue evidence="1">Gill</tissue>
    </source>
</reference>
<dbReference type="AlphaFoldDB" id="A0AAE1QAB5"/>
<name>A0AAE1QAB5_9EUCA</name>
<accession>A0AAE1QAB5</accession>
<dbReference type="Proteomes" id="UP001292094">
    <property type="component" value="Unassembled WGS sequence"/>
</dbReference>
<evidence type="ECO:0008006" key="3">
    <source>
        <dbReference type="Google" id="ProtNLM"/>
    </source>
</evidence>
<comment type="caution">
    <text evidence="1">The sequence shown here is derived from an EMBL/GenBank/DDBJ whole genome shotgun (WGS) entry which is preliminary data.</text>
</comment>
<gene>
    <name evidence="1" type="ORF">Pmani_006488</name>
</gene>
<proteinExistence type="predicted"/>
<dbReference type="PANTHER" id="PTHR47027:SF20">
    <property type="entry name" value="REVERSE TRANSCRIPTASE-LIKE PROTEIN WITH RNA-DIRECTED DNA POLYMERASE DOMAIN"/>
    <property type="match status" value="1"/>
</dbReference>
<keyword evidence="2" id="KW-1185">Reference proteome</keyword>
<protein>
    <recommendedName>
        <fullName evidence="3">Reverse transcriptase domain-containing protein</fullName>
    </recommendedName>
</protein>
<evidence type="ECO:0000313" key="1">
    <source>
        <dbReference type="EMBL" id="KAK4322823.1"/>
    </source>
</evidence>
<dbReference type="EMBL" id="JAWZYT010000500">
    <property type="protein sequence ID" value="KAK4322823.1"/>
    <property type="molecule type" value="Genomic_DNA"/>
</dbReference>
<dbReference type="PANTHER" id="PTHR47027">
    <property type="entry name" value="REVERSE TRANSCRIPTASE DOMAIN-CONTAINING PROTEIN"/>
    <property type="match status" value="1"/>
</dbReference>
<evidence type="ECO:0000313" key="2">
    <source>
        <dbReference type="Proteomes" id="UP001292094"/>
    </source>
</evidence>
<sequence>MVLCRELLFADDGALVAHDEYALQRLINKLSHACEIFSLEISISKTEVLVQGVNEDPAITLNGSQLAVVDKYTYLGSVMSKGSSMEDEVNTRIGKAAAAFGMLIRRAWTNGKLIMKTKMLIYQSCMLLSLMYGSESCTLYSRQEKRLNFFHLRCFRKILSIKWQDKITNVQVLRRAGLPTVFEMLKERRLRWLGHVYRMDDDRLPEEDIVWRASRR</sequence>
<organism evidence="1 2">
    <name type="scientific">Petrolisthes manimaculis</name>
    <dbReference type="NCBI Taxonomy" id="1843537"/>
    <lineage>
        <taxon>Eukaryota</taxon>
        <taxon>Metazoa</taxon>
        <taxon>Ecdysozoa</taxon>
        <taxon>Arthropoda</taxon>
        <taxon>Crustacea</taxon>
        <taxon>Multicrustacea</taxon>
        <taxon>Malacostraca</taxon>
        <taxon>Eumalacostraca</taxon>
        <taxon>Eucarida</taxon>
        <taxon>Decapoda</taxon>
        <taxon>Pleocyemata</taxon>
        <taxon>Anomura</taxon>
        <taxon>Galatheoidea</taxon>
        <taxon>Porcellanidae</taxon>
        <taxon>Petrolisthes</taxon>
    </lineage>
</organism>